<accession>D3PDB1</accession>
<dbReference type="OrthoDB" id="9793138at2"/>
<keyword evidence="2 4" id="KW-0012">Acyltransferase</keyword>
<dbReference type="EMBL" id="AP011529">
    <property type="protein sequence ID" value="BAI80584.1"/>
    <property type="molecule type" value="Genomic_DNA"/>
</dbReference>
<dbReference type="PANTHER" id="PTHR43626">
    <property type="entry name" value="ACYL-COA N-ACYLTRANSFERASE"/>
    <property type="match status" value="1"/>
</dbReference>
<dbReference type="NCBIfam" id="NF005840">
    <property type="entry name" value="PRK07757.1"/>
    <property type="match status" value="1"/>
</dbReference>
<protein>
    <submittedName>
        <fullName evidence="4">Amino-acid N-acetyltransferase</fullName>
        <ecNumber evidence="4">2.3.1.1</ecNumber>
    </submittedName>
</protein>
<dbReference type="InterPro" id="IPR000182">
    <property type="entry name" value="GNAT_dom"/>
</dbReference>
<organism evidence="4 5">
    <name type="scientific">Deferribacter desulfuricans (strain DSM 14783 / JCM 11476 / NBRC 101012 / SSM1)</name>
    <dbReference type="NCBI Taxonomy" id="639282"/>
    <lineage>
        <taxon>Bacteria</taxon>
        <taxon>Pseudomonadati</taxon>
        <taxon>Deferribacterota</taxon>
        <taxon>Deferribacteres</taxon>
        <taxon>Deferribacterales</taxon>
        <taxon>Deferribacteraceae</taxon>
        <taxon>Deferribacter</taxon>
    </lineage>
</organism>
<evidence type="ECO:0000313" key="5">
    <source>
        <dbReference type="Proteomes" id="UP000001520"/>
    </source>
</evidence>
<evidence type="ECO:0000313" key="4">
    <source>
        <dbReference type="EMBL" id="BAI80584.1"/>
    </source>
</evidence>
<feature type="domain" description="N-acetyltransferase" evidence="3">
    <location>
        <begin position="1"/>
        <end position="138"/>
    </location>
</feature>
<gene>
    <name evidence="4" type="ordered locus">DEFDS_1115</name>
</gene>
<evidence type="ECO:0000256" key="1">
    <source>
        <dbReference type="ARBA" id="ARBA00022679"/>
    </source>
</evidence>
<name>D3PDB1_DEFDS</name>
<dbReference type="PANTHER" id="PTHR43626:SF4">
    <property type="entry name" value="GCN5-RELATED N-ACETYLTRANSFERASE 2, CHLOROPLASTIC"/>
    <property type="match status" value="1"/>
</dbReference>
<dbReference type="CDD" id="cd04301">
    <property type="entry name" value="NAT_SF"/>
    <property type="match status" value="1"/>
</dbReference>
<dbReference type="GO" id="GO:0005737">
    <property type="term" value="C:cytoplasm"/>
    <property type="evidence" value="ECO:0007669"/>
    <property type="project" value="TreeGrafter"/>
</dbReference>
<evidence type="ECO:0000259" key="3">
    <source>
        <dbReference type="PROSITE" id="PS51186"/>
    </source>
</evidence>
<dbReference type="SUPFAM" id="SSF55729">
    <property type="entry name" value="Acyl-CoA N-acyltransferases (Nat)"/>
    <property type="match status" value="1"/>
</dbReference>
<dbReference type="Proteomes" id="UP000001520">
    <property type="component" value="Chromosome"/>
</dbReference>
<dbReference type="Pfam" id="PF00583">
    <property type="entry name" value="Acetyltransf_1"/>
    <property type="match status" value="1"/>
</dbReference>
<dbReference type="PROSITE" id="PS51186">
    <property type="entry name" value="GNAT"/>
    <property type="match status" value="1"/>
</dbReference>
<dbReference type="GO" id="GO:0008080">
    <property type="term" value="F:N-acetyltransferase activity"/>
    <property type="evidence" value="ECO:0007669"/>
    <property type="project" value="InterPro"/>
</dbReference>
<proteinExistence type="predicted"/>
<dbReference type="eggNOG" id="COG1246">
    <property type="taxonomic scope" value="Bacteria"/>
</dbReference>
<dbReference type="InterPro" id="IPR016181">
    <property type="entry name" value="Acyl_CoA_acyltransferase"/>
</dbReference>
<dbReference type="Gene3D" id="3.40.630.30">
    <property type="match status" value="1"/>
</dbReference>
<dbReference type="STRING" id="639282.DEFDS_1115"/>
<dbReference type="RefSeq" id="WP_013007831.1">
    <property type="nucleotide sequence ID" value="NC_013939.1"/>
</dbReference>
<dbReference type="InterPro" id="IPR045039">
    <property type="entry name" value="NSI-like"/>
</dbReference>
<sequence>MVRNALMTDAKFIQDLVNSYAKDGMMLPLSINEVYENILKYFVYEEDGKVIGCCALYPSWEDLAEIRSLAVDKNLHKKGVGRILVEKCIEKAKEIGVKKIFALTYQIEFFAKLGFRVVDKNELPKKIWSDCLKCCKFPDCDETAMIKEI</sequence>
<dbReference type="KEGG" id="ddf:DEFDS_1115"/>
<evidence type="ECO:0000256" key="2">
    <source>
        <dbReference type="ARBA" id="ARBA00023315"/>
    </source>
</evidence>
<keyword evidence="5" id="KW-1185">Reference proteome</keyword>
<keyword evidence="1 4" id="KW-0808">Transferase</keyword>
<reference evidence="4 5" key="1">
    <citation type="journal article" date="2010" name="DNA Res.">
        <title>Bacterial lifestyle in a deep-sea hydrothermal vent chimney revealed by the genome sequence of the thermophilic bacterium Deferribacter desulfuricans SSM1.</title>
        <authorList>
            <person name="Takaki Y."/>
            <person name="Shimamura S."/>
            <person name="Nakagawa S."/>
            <person name="Fukuhara Y."/>
            <person name="Horikawa H."/>
            <person name="Ankai A."/>
            <person name="Harada T."/>
            <person name="Hosoyama A."/>
            <person name="Oguchi A."/>
            <person name="Fukui S."/>
            <person name="Fujita N."/>
            <person name="Takami H."/>
            <person name="Takai K."/>
        </authorList>
    </citation>
    <scope>NUCLEOTIDE SEQUENCE [LARGE SCALE GENOMIC DNA]</scope>
    <source>
        <strain evidence="5">DSM 14783 / JCM 11476 / NBRC 101012 / SSM1</strain>
    </source>
</reference>
<dbReference type="EC" id="2.3.1.1" evidence="4"/>
<dbReference type="AlphaFoldDB" id="D3PDB1"/>
<dbReference type="HOGENOM" id="CLU_119519_0_0_0"/>